<dbReference type="GO" id="GO:0003677">
    <property type="term" value="F:DNA binding"/>
    <property type="evidence" value="ECO:0007669"/>
    <property type="project" value="InterPro"/>
</dbReference>
<dbReference type="InterPro" id="IPR036864">
    <property type="entry name" value="Zn2-C6_fun-type_DNA-bd_sf"/>
</dbReference>
<dbReference type="CDD" id="cd12148">
    <property type="entry name" value="fungal_TF_MHR"/>
    <property type="match status" value="1"/>
</dbReference>
<keyword evidence="9" id="KW-1185">Reference proteome</keyword>
<reference evidence="8 9" key="1">
    <citation type="submission" date="2009-08" db="EMBL/GenBank/DDBJ databases">
        <title>The Genome Sequence of Spizellomyces punctatus strain DAOM BR117.</title>
        <authorList>
            <consortium name="The Broad Institute Genome Sequencing Platform"/>
            <person name="Russ C."/>
            <person name="Cuomo C."/>
            <person name="Shea T."/>
            <person name="Young S.K."/>
            <person name="Zeng Q."/>
            <person name="Koehrsen M."/>
            <person name="Haas B."/>
            <person name="Borodovsky M."/>
            <person name="Guigo R."/>
            <person name="Alvarado L."/>
            <person name="Berlin A."/>
            <person name="Bochicchio J."/>
            <person name="Borenstein D."/>
            <person name="Chapman S."/>
            <person name="Chen Z."/>
            <person name="Engels R."/>
            <person name="Freedman E."/>
            <person name="Gellesch M."/>
            <person name="Goldberg J."/>
            <person name="Griggs A."/>
            <person name="Gujja S."/>
            <person name="Heiman D."/>
            <person name="Hepburn T."/>
            <person name="Howarth C."/>
            <person name="Jen D."/>
            <person name="Larson L."/>
            <person name="Lewis B."/>
            <person name="Mehta T."/>
            <person name="Park D."/>
            <person name="Pearson M."/>
            <person name="Roberts A."/>
            <person name="Saif S."/>
            <person name="Shenoy N."/>
            <person name="Sisk P."/>
            <person name="Stolte C."/>
            <person name="Sykes S."/>
            <person name="Thomson T."/>
            <person name="Walk T."/>
            <person name="White J."/>
            <person name="Yandava C."/>
            <person name="Burger G."/>
            <person name="Gray M.W."/>
            <person name="Holland P.W.H."/>
            <person name="King N."/>
            <person name="Lang F.B.F."/>
            <person name="Roger A.J."/>
            <person name="Ruiz-Trillo I."/>
            <person name="Lander E."/>
            <person name="Nusbaum C."/>
        </authorList>
    </citation>
    <scope>NUCLEOTIDE SEQUENCE [LARGE SCALE GENOMIC DNA]</scope>
    <source>
        <strain evidence="8 9">DAOM BR117</strain>
    </source>
</reference>
<dbReference type="Pfam" id="PF04082">
    <property type="entry name" value="Fungal_trans"/>
    <property type="match status" value="1"/>
</dbReference>
<dbReference type="PANTHER" id="PTHR47338">
    <property type="entry name" value="ZN(II)2CYS6 TRANSCRIPTION FACTOR (EUROFUNG)-RELATED"/>
    <property type="match status" value="1"/>
</dbReference>
<dbReference type="PROSITE" id="PS50048">
    <property type="entry name" value="ZN2_CY6_FUNGAL_2"/>
    <property type="match status" value="1"/>
</dbReference>
<dbReference type="AlphaFoldDB" id="A0A0L0HTX6"/>
<feature type="region of interest" description="Disordered" evidence="6">
    <location>
        <begin position="153"/>
        <end position="184"/>
    </location>
</feature>
<feature type="region of interest" description="Disordered" evidence="6">
    <location>
        <begin position="980"/>
        <end position="1014"/>
    </location>
</feature>
<keyword evidence="2" id="KW-0479">Metal-binding</keyword>
<organism evidence="8 9">
    <name type="scientific">Spizellomyces punctatus (strain DAOM BR117)</name>
    <dbReference type="NCBI Taxonomy" id="645134"/>
    <lineage>
        <taxon>Eukaryota</taxon>
        <taxon>Fungi</taxon>
        <taxon>Fungi incertae sedis</taxon>
        <taxon>Chytridiomycota</taxon>
        <taxon>Chytridiomycota incertae sedis</taxon>
        <taxon>Chytridiomycetes</taxon>
        <taxon>Spizellomycetales</taxon>
        <taxon>Spizellomycetaceae</taxon>
        <taxon>Spizellomyces</taxon>
    </lineage>
</organism>
<dbReference type="RefSeq" id="XP_016612597.1">
    <property type="nucleotide sequence ID" value="XM_016756966.1"/>
</dbReference>
<dbReference type="InParanoid" id="A0A0L0HTX6"/>
<feature type="domain" description="Zn(2)-C6 fungal-type" evidence="7">
    <location>
        <begin position="48"/>
        <end position="84"/>
    </location>
</feature>
<evidence type="ECO:0000313" key="9">
    <source>
        <dbReference type="Proteomes" id="UP000053201"/>
    </source>
</evidence>
<dbReference type="InterPro" id="IPR007219">
    <property type="entry name" value="XnlR_reg_dom"/>
</dbReference>
<evidence type="ECO:0000256" key="5">
    <source>
        <dbReference type="ARBA" id="ARBA00023242"/>
    </source>
</evidence>
<evidence type="ECO:0000313" key="8">
    <source>
        <dbReference type="EMBL" id="KND04558.1"/>
    </source>
</evidence>
<dbReference type="VEuPathDB" id="FungiDB:SPPG_08827"/>
<feature type="region of interest" description="Disordered" evidence="6">
    <location>
        <begin position="1"/>
        <end position="40"/>
    </location>
</feature>
<dbReference type="InterPro" id="IPR001138">
    <property type="entry name" value="Zn2Cys6_DnaBD"/>
</dbReference>
<feature type="compositionally biased region" description="Pro residues" evidence="6">
    <location>
        <begin position="1"/>
        <end position="10"/>
    </location>
</feature>
<proteinExistence type="predicted"/>
<dbReference type="EMBL" id="KQ257450">
    <property type="protein sequence ID" value="KND04558.1"/>
    <property type="molecule type" value="Genomic_DNA"/>
</dbReference>
<dbReference type="Proteomes" id="UP000053201">
    <property type="component" value="Unassembled WGS sequence"/>
</dbReference>
<dbReference type="GO" id="GO:0000981">
    <property type="term" value="F:DNA-binding transcription factor activity, RNA polymerase II-specific"/>
    <property type="evidence" value="ECO:0007669"/>
    <property type="project" value="InterPro"/>
</dbReference>
<dbReference type="SUPFAM" id="SSF57701">
    <property type="entry name" value="Zn2/Cys6 DNA-binding domain"/>
    <property type="match status" value="1"/>
</dbReference>
<dbReference type="GO" id="GO:0008270">
    <property type="term" value="F:zinc ion binding"/>
    <property type="evidence" value="ECO:0007669"/>
    <property type="project" value="InterPro"/>
</dbReference>
<dbReference type="SMART" id="SM00066">
    <property type="entry name" value="GAL4"/>
    <property type="match status" value="1"/>
</dbReference>
<gene>
    <name evidence="8" type="ORF">SPPG_08827</name>
</gene>
<evidence type="ECO:0000256" key="3">
    <source>
        <dbReference type="ARBA" id="ARBA00023015"/>
    </source>
</evidence>
<comment type="subcellular location">
    <subcellularLocation>
        <location evidence="1">Nucleus</location>
    </subcellularLocation>
</comment>
<evidence type="ECO:0000256" key="4">
    <source>
        <dbReference type="ARBA" id="ARBA00023163"/>
    </source>
</evidence>
<evidence type="ECO:0000256" key="1">
    <source>
        <dbReference type="ARBA" id="ARBA00004123"/>
    </source>
</evidence>
<sequence>MANLAPPVPPHHSDAISDELSPSEGQPPNESLEITGSTGSGKGRMVLACDRCRTKKRRCNGVRPVCNNCQRAHSRGVPDVVCNYATTTKKRGRKKGYRDALLQKLNYLESMLMQNEGQGDVNGQQLSASENFSHAGRRSLQENLRTVSDAMDIQGESGDDNEDDLVYESPPITDGSTANSSRSASFARSQNISMANLVSPYNSGQSPVRAVLPGARPAIEDDNFQPGFTDTDGYPTCTEMGTGLNGSSALSMNRTMGITTSVLSGPLSPRTSRSGMAFNNGLVRSGSRPGLTESNSAKGWPFTEPMYKAPTFPNFSSSISEIEIDPEYLRSLGSGLDNVFAAFPPHVQLPKPLICMRPGLVPELYIHLLACYFTFVNVCFPMFDEVLFFEDLIPVNRHPPALLNALCAYGCLHSRHTALFETPYHNPRKAAQYFFDEAVKEIDSIPDSMQHVQLLVLLGVWDFGQEYRGTSWQYISLAIREAEKIQLGYKTGQQADYLYTLWKVPGTDELSPLEVTERRRTWAYTFAVDTFSALVSGLHPGIEEGDYAHVLIEAANHADDHEDLIGRLKCNRLGPTVIDSSGRRLGRGGRPLTGEWKRVLAGHPMQTIHDFRPEAWSVDAESLDHICSHNKPWVLQIAYVIRRVLRCLTSTPLPSTGGGCTTRPHASIILSVLPPPTDPVHLHYTMISWWASTPEDERAYRHLGDFLNSGMQPALPSVAQLWSLSHTVFNLLFPCAISMLHHRNVRAGNAPRDAVFAPSILPDAPRCTSANICVLALRAQAFVVRSVYAAQGFTSLPFAPTTAGAPLEASASEVPSKTPFSPSHPAAPTCFLQSPMTVFALFATCLTFVSKVIPVLQSTNDLATIEEGLGEIERLFLPTMDNCSRVWKITGMYAAKLREAVAAIRSGNQALVDKIQFDPSDLNMPTSATATTSFSNLPSSFPHDLMSGIFAPNSMPQSSRSSFQPHVTNSGTYHPVATMGPSNASGLTDNVGMGGYPPPARPAQMPAQTGFLMR</sequence>
<protein>
    <recommendedName>
        <fullName evidence="7">Zn(2)-C6 fungal-type domain-containing protein</fullName>
    </recommendedName>
</protein>
<feature type="compositionally biased region" description="Acidic residues" evidence="6">
    <location>
        <begin position="157"/>
        <end position="166"/>
    </location>
</feature>
<dbReference type="GO" id="GO:0006351">
    <property type="term" value="P:DNA-templated transcription"/>
    <property type="evidence" value="ECO:0007669"/>
    <property type="project" value="InterPro"/>
</dbReference>
<dbReference type="CDD" id="cd00067">
    <property type="entry name" value="GAL4"/>
    <property type="match status" value="1"/>
</dbReference>
<keyword evidence="3" id="KW-0805">Transcription regulation</keyword>
<dbReference type="Pfam" id="PF00172">
    <property type="entry name" value="Zn_clus"/>
    <property type="match status" value="1"/>
</dbReference>
<dbReference type="GO" id="GO:0005634">
    <property type="term" value="C:nucleus"/>
    <property type="evidence" value="ECO:0007669"/>
    <property type="project" value="UniProtKB-SubCell"/>
</dbReference>
<name>A0A0L0HTX6_SPIPD</name>
<feature type="compositionally biased region" description="Polar residues" evidence="6">
    <location>
        <begin position="23"/>
        <end position="37"/>
    </location>
</feature>
<evidence type="ECO:0000259" key="7">
    <source>
        <dbReference type="PROSITE" id="PS50048"/>
    </source>
</evidence>
<dbReference type="InterPro" id="IPR050815">
    <property type="entry name" value="TF_fung"/>
</dbReference>
<evidence type="ECO:0000256" key="2">
    <source>
        <dbReference type="ARBA" id="ARBA00022723"/>
    </source>
</evidence>
<dbReference type="OrthoDB" id="2112096at2759"/>
<dbReference type="PANTHER" id="PTHR47338:SF5">
    <property type="entry name" value="ZN(II)2CYS6 TRANSCRIPTION FACTOR (EUROFUNG)"/>
    <property type="match status" value="1"/>
</dbReference>
<accession>A0A0L0HTX6</accession>
<keyword evidence="5" id="KW-0539">Nucleus</keyword>
<dbReference type="Gene3D" id="4.10.240.10">
    <property type="entry name" value="Zn(2)-C6 fungal-type DNA-binding domain"/>
    <property type="match status" value="1"/>
</dbReference>
<keyword evidence="4" id="KW-0804">Transcription</keyword>
<evidence type="ECO:0000256" key="6">
    <source>
        <dbReference type="SAM" id="MobiDB-lite"/>
    </source>
</evidence>
<dbReference type="GeneID" id="27691952"/>